<dbReference type="HOGENOM" id="CLU_1086488_0_0_1"/>
<feature type="compositionally biased region" description="Acidic residues" evidence="1">
    <location>
        <begin position="237"/>
        <end position="248"/>
    </location>
</feature>
<sequence length="256" mass="29442">MMQTVTPKDTKLRVQSWTRCRLPIDIPLPARVLKDYIEDLPDIWHVSLNGLMNAPGYMYSSYGRNIKNLEEVLFVAVWDDDTSLKAFLESPAYPQYLQAFGIHDSHTPGALFTVSPSFLMPRFGLGRRVTTFIFSFTYPASEENRCDLIGMQGLLVDRSLSRLGIRCRQVWVREPQIGGHGQLVEKGVVVQSWRDAEMHEAVDKYIWARENLQAAVQRINPLEMEETTWEMAKVEEKEDEDCEEDDGKVDEVNKLL</sequence>
<keyword evidence="4" id="KW-1185">Reference proteome</keyword>
<proteinExistence type="predicted"/>
<comment type="caution">
    <text evidence="3">The sequence shown here is derived from an EMBL/GenBank/DDBJ whole genome shotgun (WGS) entry which is preliminary data.</text>
</comment>
<evidence type="ECO:0000256" key="1">
    <source>
        <dbReference type="SAM" id="MobiDB-lite"/>
    </source>
</evidence>
<reference evidence="3 4" key="1">
    <citation type="journal article" date="2014" name="Genome Announc.">
        <title>Draft genome sequence of Sclerotinia borealis, a psychrophilic plant pathogenic fungus.</title>
        <authorList>
            <person name="Mardanov A.V."/>
            <person name="Beletsky A.V."/>
            <person name="Kadnikov V.V."/>
            <person name="Ignatov A.N."/>
            <person name="Ravin N.V."/>
        </authorList>
    </citation>
    <scope>NUCLEOTIDE SEQUENCE [LARGE SCALE GENOMIC DNA]</scope>
    <source>
        <strain evidence="4">F-4157</strain>
    </source>
</reference>
<evidence type="ECO:0000313" key="4">
    <source>
        <dbReference type="Proteomes" id="UP000019487"/>
    </source>
</evidence>
<gene>
    <name evidence="3" type="ORF">SBOR_9567</name>
</gene>
<dbReference type="Pfam" id="PF03992">
    <property type="entry name" value="ABM"/>
    <property type="match status" value="1"/>
</dbReference>
<dbReference type="InterPro" id="IPR007138">
    <property type="entry name" value="ABM_dom"/>
</dbReference>
<feature type="region of interest" description="Disordered" evidence="1">
    <location>
        <begin position="234"/>
        <end position="256"/>
    </location>
</feature>
<dbReference type="SUPFAM" id="SSF54909">
    <property type="entry name" value="Dimeric alpha+beta barrel"/>
    <property type="match status" value="1"/>
</dbReference>
<protein>
    <recommendedName>
        <fullName evidence="2">ABM domain-containing protein</fullName>
    </recommendedName>
</protein>
<dbReference type="AlphaFoldDB" id="W9C2X0"/>
<name>W9C2X0_SCLBF</name>
<organism evidence="3 4">
    <name type="scientific">Sclerotinia borealis (strain F-4128)</name>
    <dbReference type="NCBI Taxonomy" id="1432307"/>
    <lineage>
        <taxon>Eukaryota</taxon>
        <taxon>Fungi</taxon>
        <taxon>Dikarya</taxon>
        <taxon>Ascomycota</taxon>
        <taxon>Pezizomycotina</taxon>
        <taxon>Leotiomycetes</taxon>
        <taxon>Helotiales</taxon>
        <taxon>Sclerotiniaceae</taxon>
        <taxon>Sclerotinia</taxon>
    </lineage>
</organism>
<dbReference type="OrthoDB" id="3551656at2759"/>
<dbReference type="EMBL" id="AYSA01000708">
    <property type="protein sequence ID" value="ESZ90053.1"/>
    <property type="molecule type" value="Genomic_DNA"/>
</dbReference>
<feature type="domain" description="ABM" evidence="2">
    <location>
        <begin position="33"/>
        <end position="96"/>
    </location>
</feature>
<evidence type="ECO:0000259" key="2">
    <source>
        <dbReference type="Pfam" id="PF03992"/>
    </source>
</evidence>
<accession>W9C2X0</accession>
<evidence type="ECO:0000313" key="3">
    <source>
        <dbReference type="EMBL" id="ESZ90053.1"/>
    </source>
</evidence>
<dbReference type="Proteomes" id="UP000019487">
    <property type="component" value="Unassembled WGS sequence"/>
</dbReference>
<dbReference type="InterPro" id="IPR011008">
    <property type="entry name" value="Dimeric_a/b-barrel"/>
</dbReference>